<accession>A0A8S9NA06</accession>
<evidence type="ECO:0000313" key="2">
    <source>
        <dbReference type="EMBL" id="KAF3501824.1"/>
    </source>
</evidence>
<protein>
    <submittedName>
        <fullName evidence="2">Uncharacterized protein</fullName>
    </submittedName>
</protein>
<feature type="transmembrane region" description="Helical" evidence="1">
    <location>
        <begin position="161"/>
        <end position="185"/>
    </location>
</feature>
<feature type="transmembrane region" description="Helical" evidence="1">
    <location>
        <begin position="70"/>
        <end position="87"/>
    </location>
</feature>
<dbReference type="AlphaFoldDB" id="A0A8S9NA06"/>
<reference evidence="2" key="1">
    <citation type="submission" date="2019-12" db="EMBL/GenBank/DDBJ databases">
        <title>Genome sequencing and annotation of Brassica cretica.</title>
        <authorList>
            <person name="Studholme D.J."/>
            <person name="Sarris P."/>
        </authorList>
    </citation>
    <scope>NUCLEOTIDE SEQUENCE</scope>
    <source>
        <strain evidence="2">PFS-109/04</strain>
        <tissue evidence="2">Leaf</tissue>
    </source>
</reference>
<feature type="transmembrane region" description="Helical" evidence="1">
    <location>
        <begin position="32"/>
        <end position="50"/>
    </location>
</feature>
<comment type="caution">
    <text evidence="2">The sequence shown here is derived from an EMBL/GenBank/DDBJ whole genome shotgun (WGS) entry which is preliminary data.</text>
</comment>
<keyword evidence="1" id="KW-0812">Transmembrane</keyword>
<organism evidence="2 3">
    <name type="scientific">Brassica cretica</name>
    <name type="common">Mustard</name>
    <dbReference type="NCBI Taxonomy" id="69181"/>
    <lineage>
        <taxon>Eukaryota</taxon>
        <taxon>Viridiplantae</taxon>
        <taxon>Streptophyta</taxon>
        <taxon>Embryophyta</taxon>
        <taxon>Tracheophyta</taxon>
        <taxon>Spermatophyta</taxon>
        <taxon>Magnoliopsida</taxon>
        <taxon>eudicotyledons</taxon>
        <taxon>Gunneridae</taxon>
        <taxon>Pentapetalae</taxon>
        <taxon>rosids</taxon>
        <taxon>malvids</taxon>
        <taxon>Brassicales</taxon>
        <taxon>Brassicaceae</taxon>
        <taxon>Brassiceae</taxon>
        <taxon>Brassica</taxon>
    </lineage>
</organism>
<dbReference type="Proteomes" id="UP000712600">
    <property type="component" value="Unassembled WGS sequence"/>
</dbReference>
<feature type="transmembrane region" description="Helical" evidence="1">
    <location>
        <begin position="94"/>
        <end position="115"/>
    </location>
</feature>
<sequence>MLGTASLWVGSGTAPRFDDFVLSTLPFMFPHLVTDFIAACVSVTLPFAMFATPGLDSVLLRVCSVDLENYFWSQVWALVSLGLASVLPHSCCSLLPLLPLLVVVLIVRYVCLFLLRGGFGLLLIILPLTCFLGSLHWTLYDKFGSGTAPRFDDFVLSTLPFMFPHLVADFIAACVSLTLPFAMFATPGLDSVLLRVYSVDLEDYFWSQVWAMVSRGLASVLPHSYCSLIPLLPLV</sequence>
<dbReference type="EMBL" id="QGKX02001621">
    <property type="protein sequence ID" value="KAF3501824.1"/>
    <property type="molecule type" value="Genomic_DNA"/>
</dbReference>
<keyword evidence="1" id="KW-0472">Membrane</keyword>
<feature type="transmembrane region" description="Helical" evidence="1">
    <location>
        <begin position="121"/>
        <end position="140"/>
    </location>
</feature>
<proteinExistence type="predicted"/>
<name>A0A8S9NA06_BRACR</name>
<evidence type="ECO:0000313" key="3">
    <source>
        <dbReference type="Proteomes" id="UP000712600"/>
    </source>
</evidence>
<evidence type="ECO:0000256" key="1">
    <source>
        <dbReference type="SAM" id="Phobius"/>
    </source>
</evidence>
<keyword evidence="1" id="KW-1133">Transmembrane helix</keyword>
<gene>
    <name evidence="2" type="ORF">F2Q69_00044105</name>
</gene>